<feature type="transmembrane region" description="Helical" evidence="1">
    <location>
        <begin position="12"/>
        <end position="29"/>
    </location>
</feature>
<evidence type="ECO:0000313" key="3">
    <source>
        <dbReference type="Proteomes" id="UP000267821"/>
    </source>
</evidence>
<protein>
    <submittedName>
        <fullName evidence="2">Uncharacterized protein</fullName>
    </submittedName>
</protein>
<gene>
    <name evidence="2" type="ORF">L211DRAFT_344290</name>
</gene>
<evidence type="ECO:0000256" key="1">
    <source>
        <dbReference type="SAM" id="Phobius"/>
    </source>
</evidence>
<organism evidence="2 3">
    <name type="scientific">Terfezia boudieri ATCC MYA-4762</name>
    <dbReference type="NCBI Taxonomy" id="1051890"/>
    <lineage>
        <taxon>Eukaryota</taxon>
        <taxon>Fungi</taxon>
        <taxon>Dikarya</taxon>
        <taxon>Ascomycota</taxon>
        <taxon>Pezizomycotina</taxon>
        <taxon>Pezizomycetes</taxon>
        <taxon>Pezizales</taxon>
        <taxon>Pezizaceae</taxon>
        <taxon>Terfezia</taxon>
    </lineage>
</organism>
<keyword evidence="1" id="KW-1133">Transmembrane helix</keyword>
<keyword evidence="1" id="KW-0812">Transmembrane</keyword>
<sequence>MVAKSESSIRLSFIAFSIACGGPFKHYLFPLHVDLYNVNNLAIAGFDSGENWRNFIYAHIGMAFMACVLVVLLNGQ</sequence>
<evidence type="ECO:0000313" key="2">
    <source>
        <dbReference type="EMBL" id="RPB22263.1"/>
    </source>
</evidence>
<dbReference type="AlphaFoldDB" id="A0A3N4LHC1"/>
<keyword evidence="1" id="KW-0472">Membrane</keyword>
<feature type="transmembrane region" description="Helical" evidence="1">
    <location>
        <begin position="55"/>
        <end position="73"/>
    </location>
</feature>
<keyword evidence="3" id="KW-1185">Reference proteome</keyword>
<proteinExistence type="predicted"/>
<accession>A0A3N4LHC1</accession>
<dbReference type="InParanoid" id="A0A3N4LHC1"/>
<reference evidence="2 3" key="1">
    <citation type="journal article" date="2018" name="Nat. Ecol. Evol.">
        <title>Pezizomycetes genomes reveal the molecular basis of ectomycorrhizal truffle lifestyle.</title>
        <authorList>
            <person name="Murat C."/>
            <person name="Payen T."/>
            <person name="Noel B."/>
            <person name="Kuo A."/>
            <person name="Morin E."/>
            <person name="Chen J."/>
            <person name="Kohler A."/>
            <person name="Krizsan K."/>
            <person name="Balestrini R."/>
            <person name="Da Silva C."/>
            <person name="Montanini B."/>
            <person name="Hainaut M."/>
            <person name="Levati E."/>
            <person name="Barry K.W."/>
            <person name="Belfiori B."/>
            <person name="Cichocki N."/>
            <person name="Clum A."/>
            <person name="Dockter R.B."/>
            <person name="Fauchery L."/>
            <person name="Guy J."/>
            <person name="Iotti M."/>
            <person name="Le Tacon F."/>
            <person name="Lindquist E.A."/>
            <person name="Lipzen A."/>
            <person name="Malagnac F."/>
            <person name="Mello A."/>
            <person name="Molinier V."/>
            <person name="Miyauchi S."/>
            <person name="Poulain J."/>
            <person name="Riccioni C."/>
            <person name="Rubini A."/>
            <person name="Sitrit Y."/>
            <person name="Splivallo R."/>
            <person name="Traeger S."/>
            <person name="Wang M."/>
            <person name="Zifcakova L."/>
            <person name="Wipf D."/>
            <person name="Zambonelli A."/>
            <person name="Paolocci F."/>
            <person name="Nowrousian M."/>
            <person name="Ottonello S."/>
            <person name="Baldrian P."/>
            <person name="Spatafora J.W."/>
            <person name="Henrissat B."/>
            <person name="Nagy L.G."/>
            <person name="Aury J.M."/>
            <person name="Wincker P."/>
            <person name="Grigoriev I.V."/>
            <person name="Bonfante P."/>
            <person name="Martin F.M."/>
        </authorList>
    </citation>
    <scope>NUCLEOTIDE SEQUENCE [LARGE SCALE GENOMIC DNA]</scope>
    <source>
        <strain evidence="2 3">ATCC MYA-4762</strain>
    </source>
</reference>
<dbReference type="EMBL" id="ML121553">
    <property type="protein sequence ID" value="RPB22263.1"/>
    <property type="molecule type" value="Genomic_DNA"/>
</dbReference>
<name>A0A3N4LHC1_9PEZI</name>
<dbReference type="Proteomes" id="UP000267821">
    <property type="component" value="Unassembled WGS sequence"/>
</dbReference>